<proteinExistence type="predicted"/>
<name>A0ABT3TIL8_9GAMM</name>
<reference evidence="2" key="1">
    <citation type="submission" date="2019-02" db="EMBL/GenBank/DDBJ databases">
        <authorList>
            <person name="Li S.-H."/>
        </authorList>
    </citation>
    <scope>NUCLEOTIDE SEQUENCE</scope>
    <source>
        <strain evidence="2">IMCC14734</strain>
    </source>
</reference>
<organism evidence="2 3">
    <name type="scientific">Candidatus Litorirhabdus singularis</name>
    <dbReference type="NCBI Taxonomy" id="2518993"/>
    <lineage>
        <taxon>Bacteria</taxon>
        <taxon>Pseudomonadati</taxon>
        <taxon>Pseudomonadota</taxon>
        <taxon>Gammaproteobacteria</taxon>
        <taxon>Cellvibrionales</taxon>
        <taxon>Halieaceae</taxon>
        <taxon>Candidatus Litorirhabdus</taxon>
    </lineage>
</organism>
<dbReference type="InterPro" id="IPR029024">
    <property type="entry name" value="TerB-like"/>
</dbReference>
<comment type="caution">
    <text evidence="2">The sequence shown here is derived from an EMBL/GenBank/DDBJ whole genome shotgun (WGS) entry which is preliminary data.</text>
</comment>
<dbReference type="InterPro" id="IPR007791">
    <property type="entry name" value="DjlA_N"/>
</dbReference>
<feature type="domain" description="Co-chaperone DjlA N-terminal" evidence="1">
    <location>
        <begin position="28"/>
        <end position="141"/>
    </location>
</feature>
<dbReference type="RefSeq" id="WP_279246204.1">
    <property type="nucleotide sequence ID" value="NZ_SHNN01000003.1"/>
</dbReference>
<dbReference type="Proteomes" id="UP001143362">
    <property type="component" value="Unassembled WGS sequence"/>
</dbReference>
<gene>
    <name evidence="2" type="ORF">EYC98_15055</name>
</gene>
<evidence type="ECO:0000259" key="1">
    <source>
        <dbReference type="Pfam" id="PF05099"/>
    </source>
</evidence>
<dbReference type="Pfam" id="PF05099">
    <property type="entry name" value="TerB"/>
    <property type="match status" value="1"/>
</dbReference>
<dbReference type="SUPFAM" id="SSF158682">
    <property type="entry name" value="TerB-like"/>
    <property type="match status" value="1"/>
</dbReference>
<keyword evidence="3" id="KW-1185">Reference proteome</keyword>
<accession>A0ABT3TIL8</accession>
<sequence length="143" mass="15595">MELDDNTAYALASWAHFSEDVSDELLRAVTGAFALVAAADGYLSPPEVNRFLQLLRDREALFFGLDLNSVERVFRDICSALVADPKQGQQTALEYVAAVASNEQHRELVMAAARIALLADGREMTSEQDVLVLIRDALGASPL</sequence>
<dbReference type="CDD" id="cd07176">
    <property type="entry name" value="terB"/>
    <property type="match status" value="1"/>
</dbReference>
<protein>
    <recommendedName>
        <fullName evidence="1">Co-chaperone DjlA N-terminal domain-containing protein</fullName>
    </recommendedName>
</protein>
<dbReference type="Gene3D" id="1.10.3680.10">
    <property type="entry name" value="TerB-like"/>
    <property type="match status" value="1"/>
</dbReference>
<evidence type="ECO:0000313" key="3">
    <source>
        <dbReference type="Proteomes" id="UP001143362"/>
    </source>
</evidence>
<evidence type="ECO:0000313" key="2">
    <source>
        <dbReference type="EMBL" id="MCX2982178.1"/>
    </source>
</evidence>
<dbReference type="EMBL" id="SHNN01000003">
    <property type="protein sequence ID" value="MCX2982178.1"/>
    <property type="molecule type" value="Genomic_DNA"/>
</dbReference>